<evidence type="ECO:0000313" key="5">
    <source>
        <dbReference type="Proteomes" id="UP000215033"/>
    </source>
</evidence>
<feature type="region of interest" description="Disordered" evidence="1">
    <location>
        <begin position="159"/>
        <end position="181"/>
    </location>
</feature>
<dbReference type="KEGG" id="nzo:SAMEA4504057_1566"/>
<dbReference type="EMBL" id="MTBM01000001">
    <property type="protein sequence ID" value="OSI11402.1"/>
    <property type="molecule type" value="Genomic_DNA"/>
</dbReference>
<dbReference type="Proteomes" id="UP000193466">
    <property type="component" value="Unassembled WGS sequence"/>
</dbReference>
<dbReference type="AlphaFoldDB" id="A0AB38DRM9"/>
<reference evidence="3 5" key="2">
    <citation type="submission" date="2017-06" db="EMBL/GenBank/DDBJ databases">
        <authorList>
            <consortium name="Pathogen Informatics"/>
        </authorList>
    </citation>
    <scope>NUCLEOTIDE SEQUENCE [LARGE SCALE GENOMIC DNA]</scope>
    <source>
        <strain evidence="3 5">NCTC12230</strain>
    </source>
</reference>
<evidence type="ECO:0000313" key="3">
    <source>
        <dbReference type="EMBL" id="SNU80055.1"/>
    </source>
</evidence>
<dbReference type="Proteomes" id="UP000215033">
    <property type="component" value="Chromosome 1"/>
</dbReference>
<proteinExistence type="predicted"/>
<name>A0AB38DRM9_9NEIS</name>
<gene>
    <name evidence="2" type="ORF">BWD10_00020</name>
    <name evidence="3" type="ORF">SAMEA4504057_01566</name>
</gene>
<evidence type="ECO:0000313" key="4">
    <source>
        <dbReference type="Proteomes" id="UP000193466"/>
    </source>
</evidence>
<reference evidence="2 4" key="1">
    <citation type="submission" date="2017-01" db="EMBL/GenBank/DDBJ databases">
        <authorList>
            <person name="Wolfgang W.J."/>
            <person name="Cole J."/>
            <person name="Wroblewski D."/>
            <person name="Mcginnis J."/>
            <person name="Musser K.A."/>
        </authorList>
    </citation>
    <scope>NUCLEOTIDE SEQUENCE [LARGE SCALE GENOMIC DNA]</scope>
    <source>
        <strain evidence="2 4">DSM 21643</strain>
    </source>
</reference>
<keyword evidence="4" id="KW-1185">Reference proteome</keyword>
<organism evidence="3 5">
    <name type="scientific">Neisseria zoodegmatis</name>
    <dbReference type="NCBI Taxonomy" id="326523"/>
    <lineage>
        <taxon>Bacteria</taxon>
        <taxon>Pseudomonadati</taxon>
        <taxon>Pseudomonadota</taxon>
        <taxon>Betaproteobacteria</taxon>
        <taxon>Neisseriales</taxon>
        <taxon>Neisseriaceae</taxon>
        <taxon>Neisseria</taxon>
    </lineage>
</organism>
<dbReference type="EMBL" id="LT906434">
    <property type="protein sequence ID" value="SNU80055.1"/>
    <property type="molecule type" value="Genomic_DNA"/>
</dbReference>
<accession>A0AB38DRM9</accession>
<sequence length="189" mass="20942">MAFNAIREGGDVTLKNMNVKGYCRLCVWLPAIMLAAACAHSEKETVQAKPTTKEQVAAVAESHFNKPHEQVELQSSRSKKSSGMKKMSNQADHVTAEGVVKSGDNPPAPVIDTDKAKVAAKEFKAQATAHPPYKDLDMLTEEEHRKILKKSLPMIGQYGNVDSTGLGHYPRRDGERYQSDRPIIYYVDE</sequence>
<feature type="region of interest" description="Disordered" evidence="1">
    <location>
        <begin position="66"/>
        <end position="107"/>
    </location>
</feature>
<evidence type="ECO:0000256" key="1">
    <source>
        <dbReference type="SAM" id="MobiDB-lite"/>
    </source>
</evidence>
<protein>
    <submittedName>
        <fullName evidence="3">Uncharacterized protein</fullName>
    </submittedName>
</protein>
<evidence type="ECO:0000313" key="2">
    <source>
        <dbReference type="EMBL" id="OSI11402.1"/>
    </source>
</evidence>
<feature type="compositionally biased region" description="Basic and acidic residues" evidence="1">
    <location>
        <begin position="170"/>
        <end position="179"/>
    </location>
</feature>